<dbReference type="GO" id="GO:0015807">
    <property type="term" value="P:L-amino acid transport"/>
    <property type="evidence" value="ECO:0007669"/>
    <property type="project" value="TreeGrafter"/>
</dbReference>
<dbReference type="Gene3D" id="3.40.50.300">
    <property type="entry name" value="P-loop containing nucleotide triphosphate hydrolases"/>
    <property type="match status" value="1"/>
</dbReference>
<dbReference type="GO" id="GO:0005524">
    <property type="term" value="F:ATP binding"/>
    <property type="evidence" value="ECO:0007669"/>
    <property type="project" value="UniProtKB-KW"/>
</dbReference>
<comment type="similarity">
    <text evidence="1">Belongs to the ABC transporter superfamily.</text>
</comment>
<dbReference type="PROSITE" id="PS50893">
    <property type="entry name" value="ABC_TRANSPORTER_2"/>
    <property type="match status" value="1"/>
</dbReference>
<organism evidence="7">
    <name type="scientific">Candidatus Kentrum sp. MB</name>
    <dbReference type="NCBI Taxonomy" id="2138164"/>
    <lineage>
        <taxon>Bacteria</taxon>
        <taxon>Pseudomonadati</taxon>
        <taxon>Pseudomonadota</taxon>
        <taxon>Gammaproteobacteria</taxon>
        <taxon>Candidatus Kentrum</taxon>
    </lineage>
</organism>
<dbReference type="SMART" id="SM00382">
    <property type="entry name" value="AAA"/>
    <property type="match status" value="1"/>
</dbReference>
<dbReference type="InterPro" id="IPR052156">
    <property type="entry name" value="BCAA_Transport_ATP-bd_LivF"/>
</dbReference>
<dbReference type="GO" id="GO:0015658">
    <property type="term" value="F:branched-chain amino acid transmembrane transporter activity"/>
    <property type="evidence" value="ECO:0007669"/>
    <property type="project" value="TreeGrafter"/>
</dbReference>
<protein>
    <submittedName>
        <fullName evidence="7">Branched-chain amino acid transport system ATP-binding protein</fullName>
    </submittedName>
</protein>
<evidence type="ECO:0000256" key="5">
    <source>
        <dbReference type="ARBA" id="ARBA00022970"/>
    </source>
</evidence>
<dbReference type="InterPro" id="IPR003593">
    <property type="entry name" value="AAA+_ATPase"/>
</dbReference>
<name>A0A450XQD0_9GAMM</name>
<evidence type="ECO:0000256" key="1">
    <source>
        <dbReference type="ARBA" id="ARBA00005417"/>
    </source>
</evidence>
<dbReference type="EMBL" id="CAADFO010000086">
    <property type="protein sequence ID" value="VFK31543.1"/>
    <property type="molecule type" value="Genomic_DNA"/>
</dbReference>
<gene>
    <name evidence="7" type="ORF">BECKMB1821G_GA0114241_10868</name>
</gene>
<keyword evidence="2" id="KW-0813">Transport</keyword>
<dbReference type="CDD" id="cd03224">
    <property type="entry name" value="ABC_TM1139_LivF_branched"/>
    <property type="match status" value="1"/>
</dbReference>
<feature type="domain" description="ABC transporter" evidence="6">
    <location>
        <begin position="13"/>
        <end position="245"/>
    </location>
</feature>
<keyword evidence="4 7" id="KW-0067">ATP-binding</keyword>
<dbReference type="PANTHER" id="PTHR43820:SF4">
    <property type="entry name" value="HIGH-AFFINITY BRANCHED-CHAIN AMINO ACID TRANSPORT ATP-BINDING PROTEIN LIVF"/>
    <property type="match status" value="1"/>
</dbReference>
<dbReference type="InterPro" id="IPR003439">
    <property type="entry name" value="ABC_transporter-like_ATP-bd"/>
</dbReference>
<dbReference type="SUPFAM" id="SSF52540">
    <property type="entry name" value="P-loop containing nucleoside triphosphate hydrolases"/>
    <property type="match status" value="1"/>
</dbReference>
<dbReference type="InterPro" id="IPR027417">
    <property type="entry name" value="P-loop_NTPase"/>
</dbReference>
<dbReference type="GO" id="GO:0016887">
    <property type="term" value="F:ATP hydrolysis activity"/>
    <property type="evidence" value="ECO:0007669"/>
    <property type="project" value="InterPro"/>
</dbReference>
<keyword evidence="5" id="KW-0029">Amino-acid transport</keyword>
<evidence type="ECO:0000256" key="3">
    <source>
        <dbReference type="ARBA" id="ARBA00022741"/>
    </source>
</evidence>
<dbReference type="InterPro" id="IPR017871">
    <property type="entry name" value="ABC_transporter-like_CS"/>
</dbReference>
<keyword evidence="3" id="KW-0547">Nucleotide-binding</keyword>
<dbReference type="Pfam" id="PF00005">
    <property type="entry name" value="ABC_tran"/>
    <property type="match status" value="1"/>
</dbReference>
<dbReference type="PANTHER" id="PTHR43820">
    <property type="entry name" value="HIGH-AFFINITY BRANCHED-CHAIN AMINO ACID TRANSPORT ATP-BINDING PROTEIN LIVF"/>
    <property type="match status" value="1"/>
</dbReference>
<accession>A0A450XQD0</accession>
<evidence type="ECO:0000256" key="2">
    <source>
        <dbReference type="ARBA" id="ARBA00022448"/>
    </source>
</evidence>
<sequence>MSSSPTTPRAQPLSIRDVSTYYGRIQALDGIDLSIETGEIVTLIGANGAGKSTLLMTICGNPRATTGSIRFDGEEITHLPTHEIIERGIALVPEGRRIFARMSVLENLQMGTASLKGVSGEEDMAKVFARFPILAERRHQRAGTLSGGEQQMLAIGRALMGRPRLLLLDEPSLGLAPMLMQRIFAVIREINRQEGIAILLVEQNAYHALKLANRGFVLANGRIVTSGTQEELLASQAIRAAYLEGV</sequence>
<dbReference type="PROSITE" id="PS00211">
    <property type="entry name" value="ABC_TRANSPORTER_1"/>
    <property type="match status" value="1"/>
</dbReference>
<proteinExistence type="inferred from homology"/>
<reference evidence="7" key="1">
    <citation type="submission" date="2019-02" db="EMBL/GenBank/DDBJ databases">
        <authorList>
            <person name="Gruber-Vodicka R. H."/>
            <person name="Seah K. B. B."/>
        </authorList>
    </citation>
    <scope>NUCLEOTIDE SEQUENCE</scope>
    <source>
        <strain evidence="7">BECK_BZ197</strain>
    </source>
</reference>
<evidence type="ECO:0000313" key="7">
    <source>
        <dbReference type="EMBL" id="VFK31543.1"/>
    </source>
</evidence>
<evidence type="ECO:0000256" key="4">
    <source>
        <dbReference type="ARBA" id="ARBA00022840"/>
    </source>
</evidence>
<dbReference type="AlphaFoldDB" id="A0A450XQD0"/>
<evidence type="ECO:0000259" key="6">
    <source>
        <dbReference type="PROSITE" id="PS50893"/>
    </source>
</evidence>